<protein>
    <submittedName>
        <fullName evidence="1">Uncharacterized protein</fullName>
    </submittedName>
</protein>
<reference evidence="1" key="1">
    <citation type="journal article" date="2014" name="Front. Microbiol.">
        <title>High frequency of phylogenetically diverse reductive dehalogenase-homologous genes in deep subseafloor sedimentary metagenomes.</title>
        <authorList>
            <person name="Kawai M."/>
            <person name="Futagami T."/>
            <person name="Toyoda A."/>
            <person name="Takaki Y."/>
            <person name="Nishi S."/>
            <person name="Hori S."/>
            <person name="Arai W."/>
            <person name="Tsubouchi T."/>
            <person name="Morono Y."/>
            <person name="Uchiyama I."/>
            <person name="Ito T."/>
            <person name="Fujiyama A."/>
            <person name="Inagaki F."/>
            <person name="Takami H."/>
        </authorList>
    </citation>
    <scope>NUCLEOTIDE SEQUENCE</scope>
    <source>
        <strain evidence="1">Expedition CK06-06</strain>
    </source>
</reference>
<accession>X0WYV2</accession>
<dbReference type="AlphaFoldDB" id="X0WYV2"/>
<sequence length="82" mass="9039">VRGAQATDAEGRSQPLDAWAVEWKASGEPDLAWAGRSLAWWDANRRTGDGPFVVAWFRDPAPEPPPGIDAYERLPAMVVYSE</sequence>
<gene>
    <name evidence="1" type="ORF">S01H1_72555</name>
</gene>
<name>X0WYV2_9ZZZZ</name>
<comment type="caution">
    <text evidence="1">The sequence shown here is derived from an EMBL/GenBank/DDBJ whole genome shotgun (WGS) entry which is preliminary data.</text>
</comment>
<organism evidence="1">
    <name type="scientific">marine sediment metagenome</name>
    <dbReference type="NCBI Taxonomy" id="412755"/>
    <lineage>
        <taxon>unclassified sequences</taxon>
        <taxon>metagenomes</taxon>
        <taxon>ecological metagenomes</taxon>
    </lineage>
</organism>
<evidence type="ECO:0000313" key="1">
    <source>
        <dbReference type="EMBL" id="GAG36119.1"/>
    </source>
</evidence>
<feature type="non-terminal residue" evidence="1">
    <location>
        <position position="1"/>
    </location>
</feature>
<dbReference type="EMBL" id="BARS01048403">
    <property type="protein sequence ID" value="GAG36119.1"/>
    <property type="molecule type" value="Genomic_DNA"/>
</dbReference>
<proteinExistence type="predicted"/>